<dbReference type="PROSITE" id="PS50850">
    <property type="entry name" value="MFS"/>
    <property type="match status" value="1"/>
</dbReference>
<dbReference type="InterPro" id="IPR011701">
    <property type="entry name" value="MFS"/>
</dbReference>
<keyword evidence="5 8" id="KW-0812">Transmembrane</keyword>
<feature type="transmembrane region" description="Helical" evidence="8">
    <location>
        <begin position="134"/>
        <end position="156"/>
    </location>
</feature>
<feature type="transmembrane region" description="Helical" evidence="8">
    <location>
        <begin position="368"/>
        <end position="390"/>
    </location>
</feature>
<evidence type="ECO:0000259" key="9">
    <source>
        <dbReference type="PROSITE" id="PS50850"/>
    </source>
</evidence>
<accession>A0A1N7J2X8</accession>
<evidence type="ECO:0000256" key="1">
    <source>
        <dbReference type="ARBA" id="ARBA00004651"/>
    </source>
</evidence>
<dbReference type="InterPro" id="IPR036259">
    <property type="entry name" value="MFS_trans_sf"/>
</dbReference>
<proteinExistence type="inferred from homology"/>
<protein>
    <recommendedName>
        <fullName evidence="8">Bcr/CflA family efflux transporter</fullName>
    </recommendedName>
</protein>
<feature type="transmembrane region" description="Helical" evidence="8">
    <location>
        <begin position="101"/>
        <end position="122"/>
    </location>
</feature>
<dbReference type="InterPro" id="IPR020846">
    <property type="entry name" value="MFS_dom"/>
</dbReference>
<dbReference type="Gene3D" id="1.20.1720.10">
    <property type="entry name" value="Multidrug resistance protein D"/>
    <property type="match status" value="1"/>
</dbReference>
<dbReference type="EMBL" id="FTOG01000001">
    <property type="protein sequence ID" value="SIS43654.1"/>
    <property type="molecule type" value="Genomic_DNA"/>
</dbReference>
<feature type="transmembrane region" description="Helical" evidence="8">
    <location>
        <begin position="162"/>
        <end position="181"/>
    </location>
</feature>
<feature type="transmembrane region" description="Helical" evidence="8">
    <location>
        <begin position="211"/>
        <end position="235"/>
    </location>
</feature>
<comment type="subcellular location">
    <subcellularLocation>
        <location evidence="8">Cell inner membrane</location>
        <topology evidence="8">Multi-pass membrane protein</topology>
    </subcellularLocation>
    <subcellularLocation>
        <location evidence="1">Cell membrane</location>
        <topology evidence="1">Multi-pass membrane protein</topology>
    </subcellularLocation>
</comment>
<evidence type="ECO:0000256" key="2">
    <source>
        <dbReference type="ARBA" id="ARBA00006236"/>
    </source>
</evidence>
<evidence type="ECO:0000313" key="11">
    <source>
        <dbReference type="Proteomes" id="UP000186221"/>
    </source>
</evidence>
<keyword evidence="7 8" id="KW-0472">Membrane</keyword>
<evidence type="ECO:0000256" key="3">
    <source>
        <dbReference type="ARBA" id="ARBA00022448"/>
    </source>
</evidence>
<dbReference type="PRINTS" id="PR01035">
    <property type="entry name" value="TCRTETA"/>
</dbReference>
<keyword evidence="11" id="KW-1185">Reference proteome</keyword>
<evidence type="ECO:0000256" key="6">
    <source>
        <dbReference type="ARBA" id="ARBA00022989"/>
    </source>
</evidence>
<dbReference type="AlphaFoldDB" id="A0A1N7J2X8"/>
<evidence type="ECO:0000256" key="8">
    <source>
        <dbReference type="RuleBase" id="RU365088"/>
    </source>
</evidence>
<dbReference type="PANTHER" id="PTHR43124">
    <property type="entry name" value="PURINE EFFLUX PUMP PBUE"/>
    <property type="match status" value="1"/>
</dbReference>
<feature type="transmembrane region" description="Helical" evidence="8">
    <location>
        <begin position="277"/>
        <end position="298"/>
    </location>
</feature>
<dbReference type="InterPro" id="IPR001958">
    <property type="entry name" value="Tet-R_TetA/multi-R_MdtG-like"/>
</dbReference>
<dbReference type="SUPFAM" id="SSF103473">
    <property type="entry name" value="MFS general substrate transporter"/>
    <property type="match status" value="1"/>
</dbReference>
<evidence type="ECO:0000256" key="4">
    <source>
        <dbReference type="ARBA" id="ARBA00022475"/>
    </source>
</evidence>
<comment type="similarity">
    <text evidence="2 8">Belongs to the major facilitator superfamily. Bcr/CmlA family.</text>
</comment>
<keyword evidence="4" id="KW-1003">Cell membrane</keyword>
<dbReference type="RefSeq" id="WP_076483244.1">
    <property type="nucleotide sequence ID" value="NZ_FTOG01000001.1"/>
</dbReference>
<feature type="transmembrane region" description="Helical" evidence="8">
    <location>
        <begin position="77"/>
        <end position="95"/>
    </location>
</feature>
<feature type="transmembrane region" description="Helical" evidence="8">
    <location>
        <begin position="12"/>
        <end position="33"/>
    </location>
</feature>
<dbReference type="GO" id="GO:0005886">
    <property type="term" value="C:plasma membrane"/>
    <property type="evidence" value="ECO:0007669"/>
    <property type="project" value="UniProtKB-SubCell"/>
</dbReference>
<dbReference type="GO" id="GO:1990961">
    <property type="term" value="P:xenobiotic detoxification by transmembrane export across the plasma membrane"/>
    <property type="evidence" value="ECO:0007669"/>
    <property type="project" value="InterPro"/>
</dbReference>
<dbReference type="OrthoDB" id="9800416at2"/>
<dbReference type="Pfam" id="PF07690">
    <property type="entry name" value="MFS_1"/>
    <property type="match status" value="1"/>
</dbReference>
<keyword evidence="8" id="KW-0997">Cell inner membrane</keyword>
<dbReference type="InterPro" id="IPR050189">
    <property type="entry name" value="MFS_Efflux_Transporters"/>
</dbReference>
<feature type="domain" description="Major facilitator superfamily (MFS) profile" evidence="9">
    <location>
        <begin position="11"/>
        <end position="394"/>
    </location>
</feature>
<name>A0A1N7J2X8_9RHOB</name>
<sequence length="398" mass="41376">MAFFNRSTPPHIVTLVLSTGIAALSLNIFLPSLPGMARHFGVDYGVMQLTISAYLAMSALAQFLIGPISDRYGRRPVTLVVVAIFTLASVAALFAPTAQTFLAARFVQAVVATTFVISRAAVRDMFPGPEAASRIGYVTMGMSLVPMIGPVVGGVLDAAFGWQANMIVLAASGVGLFWLVWGDMGETVAGGGLGFRAQLRAYPVLFRSQRFWGYALSAASAAGLFYAYLGGAPLVGEKAFGLSPVEIGYYFALPSVGYLIGNWVSGRFATRLGMDKMVLAGTALATAALALALIAALSDGLGPLFFFTTVAITGIGNGLALPSANAGMMSVRPELAGTASGLGATLSIGCGAALSSLTAHFVGLEVSVLRLVAIMFASSLVSVLMMLWVLHRRRALGI</sequence>
<feature type="transmembrane region" description="Helical" evidence="8">
    <location>
        <begin position="342"/>
        <end position="362"/>
    </location>
</feature>
<feature type="transmembrane region" description="Helical" evidence="8">
    <location>
        <begin position="304"/>
        <end position="321"/>
    </location>
</feature>
<dbReference type="PANTHER" id="PTHR43124:SF3">
    <property type="entry name" value="CHLORAMPHENICOL EFFLUX PUMP RV0191"/>
    <property type="match status" value="1"/>
</dbReference>
<feature type="transmembrane region" description="Helical" evidence="8">
    <location>
        <begin position="45"/>
        <end position="65"/>
    </location>
</feature>
<dbReference type="Proteomes" id="UP000186221">
    <property type="component" value="Unassembled WGS sequence"/>
</dbReference>
<evidence type="ECO:0000256" key="5">
    <source>
        <dbReference type="ARBA" id="ARBA00022692"/>
    </source>
</evidence>
<dbReference type="GO" id="GO:0042910">
    <property type="term" value="F:xenobiotic transmembrane transporter activity"/>
    <property type="evidence" value="ECO:0007669"/>
    <property type="project" value="InterPro"/>
</dbReference>
<dbReference type="NCBIfam" id="TIGR00710">
    <property type="entry name" value="efflux_Bcr_CflA"/>
    <property type="match status" value="1"/>
</dbReference>
<dbReference type="InterPro" id="IPR004812">
    <property type="entry name" value="Efflux_drug-R_Bcr/CmlA"/>
</dbReference>
<organism evidence="10 11">
    <name type="scientific">Rhodobacter aestuarii</name>
    <dbReference type="NCBI Taxonomy" id="453582"/>
    <lineage>
        <taxon>Bacteria</taxon>
        <taxon>Pseudomonadati</taxon>
        <taxon>Pseudomonadota</taxon>
        <taxon>Alphaproteobacteria</taxon>
        <taxon>Rhodobacterales</taxon>
        <taxon>Rhodobacter group</taxon>
        <taxon>Rhodobacter</taxon>
    </lineage>
</organism>
<dbReference type="CDD" id="cd17320">
    <property type="entry name" value="MFS_MdfA_MDR_like"/>
    <property type="match status" value="1"/>
</dbReference>
<dbReference type="STRING" id="453582.SAMN05421580_101283"/>
<keyword evidence="3 8" id="KW-0813">Transport</keyword>
<reference evidence="11" key="1">
    <citation type="submission" date="2017-01" db="EMBL/GenBank/DDBJ databases">
        <authorList>
            <person name="Varghese N."/>
            <person name="Submissions S."/>
        </authorList>
    </citation>
    <scope>NUCLEOTIDE SEQUENCE [LARGE SCALE GENOMIC DNA]</scope>
    <source>
        <strain evidence="11">DSM 19945</strain>
    </source>
</reference>
<gene>
    <name evidence="10" type="ORF">SAMN05421580_101283</name>
</gene>
<keyword evidence="6 8" id="KW-1133">Transmembrane helix</keyword>
<evidence type="ECO:0000313" key="10">
    <source>
        <dbReference type="EMBL" id="SIS43654.1"/>
    </source>
</evidence>
<evidence type="ECO:0000256" key="7">
    <source>
        <dbReference type="ARBA" id="ARBA00023136"/>
    </source>
</evidence>
<feature type="transmembrane region" description="Helical" evidence="8">
    <location>
        <begin position="247"/>
        <end position="265"/>
    </location>
</feature>